<accession>A0A177NTF1</accession>
<reference evidence="2 3" key="1">
    <citation type="submission" date="2016-03" db="EMBL/GenBank/DDBJ databases">
        <authorList>
            <person name="Ploux O."/>
        </authorList>
    </citation>
    <scope>NUCLEOTIDE SEQUENCE [LARGE SCALE GENOMIC DNA]</scope>
    <source>
        <strain evidence="2 3">R-45370</strain>
    </source>
</reference>
<dbReference type="Proteomes" id="UP000078476">
    <property type="component" value="Unassembled WGS sequence"/>
</dbReference>
<dbReference type="OrthoDB" id="370375at2"/>
<dbReference type="RefSeq" id="WP_066977387.1">
    <property type="nucleotide sequence ID" value="NZ_LUUI01000029.1"/>
</dbReference>
<dbReference type="AlphaFoldDB" id="A0A177NTF1"/>
<evidence type="ECO:0000313" key="3">
    <source>
        <dbReference type="Proteomes" id="UP000078476"/>
    </source>
</evidence>
<feature type="transmembrane region" description="Helical" evidence="1">
    <location>
        <begin position="95"/>
        <end position="115"/>
    </location>
</feature>
<evidence type="ECO:0000256" key="1">
    <source>
        <dbReference type="SAM" id="Phobius"/>
    </source>
</evidence>
<dbReference type="Pfam" id="PF10861">
    <property type="entry name" value="DUF2784"/>
    <property type="match status" value="1"/>
</dbReference>
<dbReference type="STRING" id="980561.A1359_20510"/>
<evidence type="ECO:0000313" key="2">
    <source>
        <dbReference type="EMBL" id="OAI20814.1"/>
    </source>
</evidence>
<gene>
    <name evidence="2" type="ORF">A1359_20510</name>
</gene>
<keyword evidence="1" id="KW-0812">Transmembrane</keyword>
<sequence length="123" mass="13886">MLLRLAADAVLIGHLLFILFVVFGGALAFRWRWVALLHLPAAAWGFCIEISGRICPLTYLENQLRRAAGQAGYSESFIEHYLLPIIYPQSLTTDIQYLLAGAVLLTNTVIYSRILSRNRQHTK</sequence>
<keyword evidence="1" id="KW-0472">Membrane</keyword>
<evidence type="ECO:0008006" key="4">
    <source>
        <dbReference type="Google" id="ProtNLM"/>
    </source>
</evidence>
<proteinExistence type="predicted"/>
<keyword evidence="1" id="KW-1133">Transmembrane helix</keyword>
<feature type="transmembrane region" description="Helical" evidence="1">
    <location>
        <begin position="9"/>
        <end position="29"/>
    </location>
</feature>
<dbReference type="InterPro" id="IPR021218">
    <property type="entry name" value="DUF2784"/>
</dbReference>
<keyword evidence="3" id="KW-1185">Reference proteome</keyword>
<dbReference type="EMBL" id="LUUI01000029">
    <property type="protein sequence ID" value="OAI20814.1"/>
    <property type="molecule type" value="Genomic_DNA"/>
</dbReference>
<comment type="caution">
    <text evidence="2">The sequence shown here is derived from an EMBL/GenBank/DDBJ whole genome shotgun (WGS) entry which is preliminary data.</text>
</comment>
<protein>
    <recommendedName>
        <fullName evidence="4">DUF2784 domain-containing protein</fullName>
    </recommendedName>
</protein>
<name>A0A177NTF1_9GAMM</name>
<organism evidence="2 3">
    <name type="scientific">Methylomonas lenta</name>
    <dbReference type="NCBI Taxonomy" id="980561"/>
    <lineage>
        <taxon>Bacteria</taxon>
        <taxon>Pseudomonadati</taxon>
        <taxon>Pseudomonadota</taxon>
        <taxon>Gammaproteobacteria</taxon>
        <taxon>Methylococcales</taxon>
        <taxon>Methylococcaceae</taxon>
        <taxon>Methylomonas</taxon>
    </lineage>
</organism>